<evidence type="ECO:0000313" key="4">
    <source>
        <dbReference type="Proteomes" id="UP000579153"/>
    </source>
</evidence>
<dbReference type="InterPro" id="IPR019692">
    <property type="entry name" value="CFP-6_PH"/>
</dbReference>
<dbReference type="EMBL" id="JACHMB010000001">
    <property type="protein sequence ID" value="MBB5779721.1"/>
    <property type="molecule type" value="Genomic_DNA"/>
</dbReference>
<sequence length="150" mass="16328">MPEPITPPPLPVTWRPRKPRIVAYSSAAVIVLGSVIMAVFIAEPFKLPDRLAIVAFGCAVAFVLHLLGRVRVEADDEGVTIVNAARTHRYSWPEILEVTLLVGDPWPKIDTSDGHTIGAMGIQGSEKARAARATAELEALVRERGEAREK</sequence>
<evidence type="ECO:0000313" key="3">
    <source>
        <dbReference type="EMBL" id="MBB5779721.1"/>
    </source>
</evidence>
<dbReference type="RefSeq" id="WP_313045302.1">
    <property type="nucleotide sequence ID" value="NZ_JACHMB010000001.1"/>
</dbReference>
<feature type="transmembrane region" description="Helical" evidence="1">
    <location>
        <begin position="21"/>
        <end position="41"/>
    </location>
</feature>
<feature type="domain" description="Low molecular weight protein antigen 6 PH" evidence="2">
    <location>
        <begin position="69"/>
        <end position="136"/>
    </location>
</feature>
<evidence type="ECO:0000256" key="1">
    <source>
        <dbReference type="SAM" id="Phobius"/>
    </source>
</evidence>
<name>A0A7W9G9T3_9ACTN</name>
<keyword evidence="1" id="KW-0472">Membrane</keyword>
<protein>
    <recommendedName>
        <fullName evidence="2">Low molecular weight protein antigen 6 PH domain-containing protein</fullName>
    </recommendedName>
</protein>
<proteinExistence type="predicted"/>
<dbReference type="Proteomes" id="UP000579153">
    <property type="component" value="Unassembled WGS sequence"/>
</dbReference>
<keyword evidence="1" id="KW-1133">Transmembrane helix</keyword>
<comment type="caution">
    <text evidence="3">The sequence shown here is derived from an EMBL/GenBank/DDBJ whole genome shotgun (WGS) entry which is preliminary data.</text>
</comment>
<organism evidence="3 4">
    <name type="scientific">Nonomuraea jabiensis</name>
    <dbReference type="NCBI Taxonomy" id="882448"/>
    <lineage>
        <taxon>Bacteria</taxon>
        <taxon>Bacillati</taxon>
        <taxon>Actinomycetota</taxon>
        <taxon>Actinomycetes</taxon>
        <taxon>Streptosporangiales</taxon>
        <taxon>Streptosporangiaceae</taxon>
        <taxon>Nonomuraea</taxon>
    </lineage>
</organism>
<feature type="transmembrane region" description="Helical" evidence="1">
    <location>
        <begin position="47"/>
        <end position="67"/>
    </location>
</feature>
<evidence type="ECO:0000259" key="2">
    <source>
        <dbReference type="Pfam" id="PF10756"/>
    </source>
</evidence>
<gene>
    <name evidence="3" type="ORF">HD596_006477</name>
</gene>
<dbReference type="AlphaFoldDB" id="A0A7W9G9T3"/>
<keyword evidence="4" id="KW-1185">Reference proteome</keyword>
<keyword evidence="1" id="KW-0812">Transmembrane</keyword>
<reference evidence="3 4" key="1">
    <citation type="submission" date="2020-08" db="EMBL/GenBank/DDBJ databases">
        <title>Sequencing the genomes of 1000 actinobacteria strains.</title>
        <authorList>
            <person name="Klenk H.-P."/>
        </authorList>
    </citation>
    <scope>NUCLEOTIDE SEQUENCE [LARGE SCALE GENOMIC DNA]</scope>
    <source>
        <strain evidence="3 4">DSM 45507</strain>
    </source>
</reference>
<dbReference type="Pfam" id="PF10756">
    <property type="entry name" value="bPH_6"/>
    <property type="match status" value="1"/>
</dbReference>
<accession>A0A7W9G9T3</accession>